<feature type="compositionally biased region" description="Pro residues" evidence="9">
    <location>
        <begin position="35"/>
        <end position="48"/>
    </location>
</feature>
<dbReference type="RefSeq" id="XP_025352269.1">
    <property type="nucleotide sequence ID" value="XM_025499516.1"/>
</dbReference>
<dbReference type="Gene3D" id="3.90.70.10">
    <property type="entry name" value="Cysteine proteinases"/>
    <property type="match status" value="1"/>
</dbReference>
<dbReference type="PROSITE" id="PS50235">
    <property type="entry name" value="USP_3"/>
    <property type="match status" value="1"/>
</dbReference>
<dbReference type="GO" id="GO:0004843">
    <property type="term" value="F:cysteine-type deubiquitinase activity"/>
    <property type="evidence" value="ECO:0007669"/>
    <property type="project" value="UniProtKB-EC"/>
</dbReference>
<feature type="region of interest" description="Disordered" evidence="9">
    <location>
        <begin position="682"/>
        <end position="737"/>
    </location>
</feature>
<protein>
    <recommendedName>
        <fullName evidence="3">ubiquitinyl hydrolase 1</fullName>
        <ecNumber evidence="3">3.4.19.12</ecNumber>
    </recommendedName>
</protein>
<dbReference type="CDD" id="cd02674">
    <property type="entry name" value="Peptidase_C19R"/>
    <property type="match status" value="1"/>
</dbReference>
<accession>A0A316V332</accession>
<dbReference type="PROSITE" id="PS00972">
    <property type="entry name" value="USP_1"/>
    <property type="match status" value="1"/>
</dbReference>
<dbReference type="Proteomes" id="UP000245771">
    <property type="component" value="Unassembled WGS sequence"/>
</dbReference>
<dbReference type="InParanoid" id="A0A316V332"/>
<dbReference type="InterPro" id="IPR038765">
    <property type="entry name" value="Papain-like_cys_pep_sf"/>
</dbReference>
<dbReference type="EC" id="3.4.19.12" evidence="3"/>
<feature type="region of interest" description="Disordered" evidence="9">
    <location>
        <begin position="271"/>
        <end position="382"/>
    </location>
</feature>
<dbReference type="InterPro" id="IPR018200">
    <property type="entry name" value="USP_CS"/>
</dbReference>
<dbReference type="GO" id="GO:0016579">
    <property type="term" value="P:protein deubiquitination"/>
    <property type="evidence" value="ECO:0007669"/>
    <property type="project" value="InterPro"/>
</dbReference>
<dbReference type="GO" id="GO:0006508">
    <property type="term" value="P:proteolysis"/>
    <property type="evidence" value="ECO:0007669"/>
    <property type="project" value="UniProtKB-KW"/>
</dbReference>
<evidence type="ECO:0000256" key="2">
    <source>
        <dbReference type="ARBA" id="ARBA00009085"/>
    </source>
</evidence>
<dbReference type="Gene3D" id="1.20.58.80">
    <property type="entry name" value="Phosphotransferase system, lactose/cellobiose-type IIA subunit"/>
    <property type="match status" value="1"/>
</dbReference>
<dbReference type="PANTHER" id="PTHR21646:SF95">
    <property type="entry name" value="UBIQUITIN CARBOXYL-TERMINAL HYDROLASE 4-RELATED"/>
    <property type="match status" value="1"/>
</dbReference>
<dbReference type="SUPFAM" id="SSF52821">
    <property type="entry name" value="Rhodanese/Cell cycle control phosphatase"/>
    <property type="match status" value="1"/>
</dbReference>
<evidence type="ECO:0000256" key="4">
    <source>
        <dbReference type="ARBA" id="ARBA00022670"/>
    </source>
</evidence>
<evidence type="ECO:0000259" key="10">
    <source>
        <dbReference type="PROSITE" id="PS50206"/>
    </source>
</evidence>
<feature type="region of interest" description="Disordered" evidence="9">
    <location>
        <begin position="1"/>
        <end position="95"/>
    </location>
</feature>
<dbReference type="Pfam" id="PF08969">
    <property type="entry name" value="USP8_dimer"/>
    <property type="match status" value="1"/>
</dbReference>
<feature type="compositionally biased region" description="Polar residues" evidence="9">
    <location>
        <begin position="73"/>
        <end position="91"/>
    </location>
</feature>
<dbReference type="GeneID" id="37021297"/>
<feature type="domain" description="Rhodanese" evidence="10">
    <location>
        <begin position="418"/>
        <end position="447"/>
    </location>
</feature>
<dbReference type="AlphaFoldDB" id="A0A316V332"/>
<comment type="similarity">
    <text evidence="2">Belongs to the peptidase C19 family.</text>
</comment>
<keyword evidence="8" id="KW-0175">Coiled coil</keyword>
<evidence type="ECO:0000256" key="6">
    <source>
        <dbReference type="ARBA" id="ARBA00022801"/>
    </source>
</evidence>
<proteinExistence type="inferred from homology"/>
<evidence type="ECO:0000313" key="12">
    <source>
        <dbReference type="EMBL" id="PWN31967.1"/>
    </source>
</evidence>
<dbReference type="PANTHER" id="PTHR21646">
    <property type="entry name" value="UBIQUITIN CARBOXYL-TERMINAL HYDROLASE"/>
    <property type="match status" value="1"/>
</dbReference>
<sequence length="1128" mass="122715">MSSPSPFAARGLGPPPSLDGLSQLLSEANGNPRASAPPAPSSSMPPPSSTARVKSVHPINTASANSFSAANNGTDTTNGAAYTPTSSSILSPNHPYNLRKQAKTHLDASFSVKSYIGAANALLEKARSSDAQGQPEQAFVNYLKAADVAANIPKHADWQKTLEQRGPTYFRYQDFMKNVPDIIQRGHRLEELLQAREESRAQEAKNALQEQQQESKIFVETEPEEGAVGGTDAITDQTAAQMDSLASRLGALRANGGADNVEARKRMTLPGSAAMGYTPSMDGATSSQPQSASNSPNHMPTSVRTGLPSPRLEKSGFIGLNDGQPVGPDMQPTYIPTQSEFNKSYPTLDDFESQHPRPDTPSRPLPVPPSQAGRPSKTSVSIPPKREISVEDLFPLLYPGYDNVNDPKTGQTRVVKRQGPRILVIDIRSRRDWERSRMKGADSINVDPSNVQSVMTLEAIGAQLATAPEQHAFAERNAYDIWLLCDRDGRGASNGLIDRVYKGLMEDGSRSAPDQIPMVLVGGVERWSRKIGEGGMQGESGIDAGRGKSGEAPTSDAVNGDGRSKRQAMYISTPPPSLIPGHMAGSQASMNGRSGVNGMSYGSGMDMGDSLSMPARAYQSGGNTASHTGLQSSSIHAKQPHIPLYANNANMSSPPVRQSTGTFDYPQLNAQLQKRPMFNNASLHAPPLPPPAPTAASSGLGMRSPSLESAGRMSMDLSRRPPIPSPYSGPPMSSAAAATRLHHSATGNSVPRSKRMEDNIRIGMTGLKNVGNSCYMNSTLQCLSATIPLSRFLLDGSYKKAINRVNPLGTQGALAEAFAQLIRVMWSENYTFVSPVTFREAITRYAPAFRGCDQHDAQEFLAFLLDGLHEDLNYVKQKPPPVEMTPEREHELEILPQQIASVKEWQIYRERNESLIVDWFQGQFRNKLTCLTCGKTSTTYNAFLYLSLPIPPTARGMGNKVTLAQCLDAFTKDEILDKADAWHCPRCNKPRKATKKLTISRLPQVLLIHLKRFSFKGPFTDKIETNVSFPTSNLDLTNYMPPPLPPGAVPKGMPISSSQQPPYVYDLYAATHHFGSLSGGHYTATVRAQDEKGQPVWKYCDDSRITTADDRQIHSPSTYILWWHRKGR</sequence>
<keyword evidence="7" id="KW-0788">Thiol protease</keyword>
<evidence type="ECO:0000256" key="3">
    <source>
        <dbReference type="ARBA" id="ARBA00012759"/>
    </source>
</evidence>
<organism evidence="12 13">
    <name type="scientific">Meira miltonrushii</name>
    <dbReference type="NCBI Taxonomy" id="1280837"/>
    <lineage>
        <taxon>Eukaryota</taxon>
        <taxon>Fungi</taxon>
        <taxon>Dikarya</taxon>
        <taxon>Basidiomycota</taxon>
        <taxon>Ustilaginomycotina</taxon>
        <taxon>Exobasidiomycetes</taxon>
        <taxon>Exobasidiales</taxon>
        <taxon>Brachybasidiaceae</taxon>
        <taxon>Meira</taxon>
    </lineage>
</organism>
<feature type="compositionally biased region" description="Polar residues" evidence="9">
    <location>
        <begin position="334"/>
        <end position="345"/>
    </location>
</feature>
<dbReference type="EMBL" id="KZ819606">
    <property type="protein sequence ID" value="PWN31967.1"/>
    <property type="molecule type" value="Genomic_DNA"/>
</dbReference>
<dbReference type="SUPFAM" id="SSF54001">
    <property type="entry name" value="Cysteine proteinases"/>
    <property type="match status" value="1"/>
</dbReference>
<evidence type="ECO:0000256" key="5">
    <source>
        <dbReference type="ARBA" id="ARBA00022786"/>
    </source>
</evidence>
<keyword evidence="5" id="KW-0833">Ubl conjugation pathway</keyword>
<keyword evidence="13" id="KW-1185">Reference proteome</keyword>
<evidence type="ECO:0000256" key="8">
    <source>
        <dbReference type="SAM" id="Coils"/>
    </source>
</evidence>
<evidence type="ECO:0000256" key="9">
    <source>
        <dbReference type="SAM" id="MobiDB-lite"/>
    </source>
</evidence>
<feature type="compositionally biased region" description="Low complexity" evidence="9">
    <location>
        <begin position="284"/>
        <end position="297"/>
    </location>
</feature>
<name>A0A316V332_9BASI</name>
<dbReference type="InterPro" id="IPR001394">
    <property type="entry name" value="Peptidase_C19_UCH"/>
</dbReference>
<feature type="region of interest" description="Disordered" evidence="9">
    <location>
        <begin position="530"/>
        <end position="584"/>
    </location>
</feature>
<evidence type="ECO:0000259" key="11">
    <source>
        <dbReference type="PROSITE" id="PS50235"/>
    </source>
</evidence>
<evidence type="ECO:0000256" key="7">
    <source>
        <dbReference type="ARBA" id="ARBA00022807"/>
    </source>
</evidence>
<evidence type="ECO:0000256" key="1">
    <source>
        <dbReference type="ARBA" id="ARBA00000707"/>
    </source>
</evidence>
<comment type="catalytic activity">
    <reaction evidence="1">
        <text>Thiol-dependent hydrolysis of ester, thioester, amide, peptide and isopeptide bonds formed by the C-terminal Gly of ubiquitin (a 76-residue protein attached to proteins as an intracellular targeting signal).</text>
        <dbReference type="EC" id="3.4.19.12"/>
    </reaction>
</comment>
<keyword evidence="6" id="KW-0378">Hydrolase</keyword>
<reference evidence="12 13" key="1">
    <citation type="journal article" date="2018" name="Mol. Biol. Evol.">
        <title>Broad Genomic Sampling Reveals a Smut Pathogenic Ancestry of the Fungal Clade Ustilaginomycotina.</title>
        <authorList>
            <person name="Kijpornyongpan T."/>
            <person name="Mondo S.J."/>
            <person name="Barry K."/>
            <person name="Sandor L."/>
            <person name="Lee J."/>
            <person name="Lipzen A."/>
            <person name="Pangilinan J."/>
            <person name="LaButti K."/>
            <person name="Hainaut M."/>
            <person name="Henrissat B."/>
            <person name="Grigoriev I.V."/>
            <person name="Spatafora J.W."/>
            <person name="Aime M.C."/>
        </authorList>
    </citation>
    <scope>NUCLEOTIDE SEQUENCE [LARGE SCALE GENOMIC DNA]</scope>
    <source>
        <strain evidence="12 13">MCA 3882</strain>
    </source>
</reference>
<dbReference type="InterPro" id="IPR028889">
    <property type="entry name" value="USP"/>
</dbReference>
<dbReference type="OrthoDB" id="292964at2759"/>
<dbReference type="STRING" id="1280837.A0A316V332"/>
<dbReference type="InterPro" id="IPR001763">
    <property type="entry name" value="Rhodanese-like_dom"/>
</dbReference>
<dbReference type="PROSITE" id="PS50206">
    <property type="entry name" value="RHODANESE_3"/>
    <property type="match status" value="1"/>
</dbReference>
<dbReference type="Pfam" id="PF00443">
    <property type="entry name" value="UCH"/>
    <property type="match status" value="1"/>
</dbReference>
<feature type="domain" description="USP" evidence="11">
    <location>
        <begin position="765"/>
        <end position="1126"/>
    </location>
</feature>
<feature type="coiled-coil region" evidence="8">
    <location>
        <begin position="192"/>
        <end position="221"/>
    </location>
</feature>
<evidence type="ECO:0000313" key="13">
    <source>
        <dbReference type="Proteomes" id="UP000245771"/>
    </source>
</evidence>
<dbReference type="InterPro" id="IPR036873">
    <property type="entry name" value="Rhodanese-like_dom_sf"/>
</dbReference>
<feature type="compositionally biased region" description="Low complexity" evidence="9">
    <location>
        <begin position="60"/>
        <end position="72"/>
    </location>
</feature>
<dbReference type="SUPFAM" id="SSF140856">
    <property type="entry name" value="USP8 N-terminal domain-like"/>
    <property type="match status" value="1"/>
</dbReference>
<dbReference type="InterPro" id="IPR015063">
    <property type="entry name" value="USP8_dimer"/>
</dbReference>
<dbReference type="InterPro" id="IPR050185">
    <property type="entry name" value="Ub_carboxyl-term_hydrolase"/>
</dbReference>
<gene>
    <name evidence="12" type="ORF">FA14DRAFT_162286</name>
</gene>
<dbReference type="Gene3D" id="3.40.250.10">
    <property type="entry name" value="Rhodanese-like domain"/>
    <property type="match status" value="1"/>
</dbReference>
<keyword evidence="4" id="KW-0645">Protease</keyword>